<organism evidence="2 3">
    <name type="scientific">Mycolicibacter virginiensis</name>
    <dbReference type="NCBI Taxonomy" id="1795032"/>
    <lineage>
        <taxon>Bacteria</taxon>
        <taxon>Bacillati</taxon>
        <taxon>Actinomycetota</taxon>
        <taxon>Actinomycetes</taxon>
        <taxon>Mycobacteriales</taxon>
        <taxon>Mycobacteriaceae</taxon>
        <taxon>Mycolicibacter</taxon>
    </lineage>
</organism>
<dbReference type="SUPFAM" id="SSF48452">
    <property type="entry name" value="TPR-like"/>
    <property type="match status" value="1"/>
</dbReference>
<reference evidence="2 3" key="1">
    <citation type="submission" date="2018-02" db="EMBL/GenBank/DDBJ databases">
        <title>Draft genome sequence of Mycobacterium virginiense isolated from mud of a swine farm in Japan.</title>
        <authorList>
            <person name="Ohya K."/>
        </authorList>
    </citation>
    <scope>NUCLEOTIDE SEQUENCE [LARGE SCALE GENOMIC DNA]</scope>
    <source>
        <strain evidence="2 3">GF75</strain>
    </source>
</reference>
<feature type="region of interest" description="Disordered" evidence="1">
    <location>
        <begin position="55"/>
        <end position="74"/>
    </location>
</feature>
<accession>A0A9X7P033</accession>
<comment type="caution">
    <text evidence="2">The sequence shown here is derived from an EMBL/GenBank/DDBJ whole genome shotgun (WGS) entry which is preliminary data.</text>
</comment>
<dbReference type="EMBL" id="PUEV01000012">
    <property type="protein sequence ID" value="PQM53738.1"/>
    <property type="molecule type" value="Genomic_DNA"/>
</dbReference>
<dbReference type="InterPro" id="IPR011990">
    <property type="entry name" value="TPR-like_helical_dom_sf"/>
</dbReference>
<evidence type="ECO:0000313" key="2">
    <source>
        <dbReference type="EMBL" id="PQM53738.1"/>
    </source>
</evidence>
<feature type="region of interest" description="Disordered" evidence="1">
    <location>
        <begin position="311"/>
        <end position="333"/>
    </location>
</feature>
<evidence type="ECO:0000313" key="3">
    <source>
        <dbReference type="Proteomes" id="UP000237911"/>
    </source>
</evidence>
<protein>
    <submittedName>
        <fullName evidence="2">Uncharacterized protein</fullName>
    </submittedName>
</protein>
<keyword evidence="3" id="KW-1185">Reference proteome</keyword>
<dbReference type="Proteomes" id="UP000237911">
    <property type="component" value="Unassembled WGS sequence"/>
</dbReference>
<dbReference type="AlphaFoldDB" id="A0A9X7P033"/>
<dbReference type="RefSeq" id="WP_105294554.1">
    <property type="nucleotide sequence ID" value="NZ_PUEV01000012.1"/>
</dbReference>
<evidence type="ECO:0000256" key="1">
    <source>
        <dbReference type="SAM" id="MobiDB-lite"/>
    </source>
</evidence>
<sequence length="360" mass="39847">MRDQTSERLAAVLASLEAIDPDSFDVAEGTTGADAAALLTLARFVVAKMAGADKPLPPPPWATSKTRDAATPAIPPDGVDDAIRYCCDLLTALREQACSRSDWPGSDLCRAVGAAESLVVLAYAAFRFENQWAVTRLPEPSPGPAAVDRRGQPSAQLRSTVFYLTAMHTRAKVLLELGFLVEAKETCARVFAEYRTLVQQLPDMELRQEYLVVVLRLCEVLIKQGREQEALAVLSDLIHRCWRHPELDSIARRAVELQDEMTFNPDCFLDEIDLLENQLDVEFLIGVAHDIWDAYDRGTDLDYELVRTGMASPDENTDAEDTDGPVDPDTETLSRGQLLGMLDHYLGARVVSRDPEFGQR</sequence>
<feature type="compositionally biased region" description="Acidic residues" evidence="1">
    <location>
        <begin position="315"/>
        <end position="330"/>
    </location>
</feature>
<gene>
    <name evidence="2" type="ORF">C5U48_02715</name>
</gene>
<name>A0A9X7P033_9MYCO</name>
<proteinExistence type="predicted"/>